<feature type="transmembrane region" description="Helical" evidence="6">
    <location>
        <begin position="338"/>
        <end position="354"/>
    </location>
</feature>
<feature type="domain" description="Cation/H+ exchanger transmembrane" evidence="7">
    <location>
        <begin position="26"/>
        <end position="411"/>
    </location>
</feature>
<dbReference type="Proteomes" id="UP001280581">
    <property type="component" value="Unassembled WGS sequence"/>
</dbReference>
<evidence type="ECO:0000256" key="2">
    <source>
        <dbReference type="ARBA" id="ARBA00022692"/>
    </source>
</evidence>
<comment type="subcellular location">
    <subcellularLocation>
        <location evidence="1">Membrane</location>
        <topology evidence="1">Multi-pass membrane protein</topology>
    </subcellularLocation>
</comment>
<protein>
    <recommendedName>
        <fullName evidence="7">Cation/H+ exchanger transmembrane domain-containing protein</fullName>
    </recommendedName>
</protein>
<feature type="transmembrane region" description="Helical" evidence="6">
    <location>
        <begin position="33"/>
        <end position="52"/>
    </location>
</feature>
<organism evidence="8 9">
    <name type="scientific">Pseudopithomyces chartarum</name>
    <dbReference type="NCBI Taxonomy" id="1892770"/>
    <lineage>
        <taxon>Eukaryota</taxon>
        <taxon>Fungi</taxon>
        <taxon>Dikarya</taxon>
        <taxon>Ascomycota</taxon>
        <taxon>Pezizomycotina</taxon>
        <taxon>Dothideomycetes</taxon>
        <taxon>Pleosporomycetidae</taxon>
        <taxon>Pleosporales</taxon>
        <taxon>Massarineae</taxon>
        <taxon>Didymosphaeriaceae</taxon>
        <taxon>Pseudopithomyces</taxon>
    </lineage>
</organism>
<dbReference type="AlphaFoldDB" id="A0AAN6LXW7"/>
<feature type="transmembrane region" description="Helical" evidence="6">
    <location>
        <begin position="105"/>
        <end position="128"/>
    </location>
</feature>
<evidence type="ECO:0000256" key="5">
    <source>
        <dbReference type="SAM" id="MobiDB-lite"/>
    </source>
</evidence>
<proteinExistence type="predicted"/>
<dbReference type="PANTHER" id="PTHR31382:SF3">
    <property type="entry name" value="SODIUM ION_PROTON EXCHANGER (EUROFUNG)"/>
    <property type="match status" value="1"/>
</dbReference>
<gene>
    <name evidence="8" type="ORF">GRF29_69g1001717</name>
</gene>
<dbReference type="GO" id="GO:0005886">
    <property type="term" value="C:plasma membrane"/>
    <property type="evidence" value="ECO:0007669"/>
    <property type="project" value="InterPro"/>
</dbReference>
<feature type="transmembrane region" description="Helical" evidence="6">
    <location>
        <begin position="366"/>
        <end position="383"/>
    </location>
</feature>
<keyword evidence="9" id="KW-1185">Reference proteome</keyword>
<name>A0AAN6LXW7_9PLEO</name>
<accession>A0AAN6LXW7</accession>
<sequence>MPTLDVSELNVVISVLGAFTILYGFISVKIKQDWYLGEALPAVIIGIILGPVAAKFLDSERWGHSVKEQTEYITLGMTRIVIGIQLVMAGYQLPAKYPWHRWKDMFILLIPVMTIMWLCTTGCIMLMIPKLTLLSSMVIGSLVTSTDPVLSQAIAKGPFADKYVPRALREIISAEAGSNDGFGFPFLLLATYLIRHAEPESVDFKPGAGVILSQANSHRLMFRSGDVGRQGGGTGKAIELWVVEGWLYFILLGAFVGAIIGILSMFATNFSLRRKWIDGESLLLLPTAIGLFTIGVTGCAGLDDLLACFCAGAALNWNGEYLAETLERHDEVNGSIDILLNFGGFMYIGMILPWDEFNQPELTGITYGRLIVLGVLILLLRRIPAMMAMFKAMPSTVKTWKEALFMGYFGPIELDKAAQIADEGVKKIVKAIEIREIQEQERRRSKWDDNSVDSGDEENESKEDENREAQEEENEGEQREDNTTEESTVNDLEEKKLQCMRETIDAYRTFVTEFEIFSKVEIHNSLKQLYSEMRSKLPLELREMIYSYLDIQGRAYRNDPTKHIPIVVGQGRFDPDFHDNEEVFLDEKLEEARRVFESGSFDSLKPGGWMLNHEYVGQGMAREIAEIFYSVNNFTIRHKELKEFLLLDRTQTETNPYEYIRREICVIISTTQCNGDTERAWQTTQNEIDFLNGIYEQLKSLMLITRKSDVSIEIWLVTSQPGWNEHLAGERRFYNIMESIRAPIYDLIHAGVDITVTHDYMSTGCELKISEGSLNFFSMSKEEWEKEKRENSPDWMPSMNFITREEVSDRTKEQGSMRRQIKKLLKQRWGHKNYRILEG</sequence>
<evidence type="ECO:0000256" key="4">
    <source>
        <dbReference type="ARBA" id="ARBA00023136"/>
    </source>
</evidence>
<keyword evidence="2 6" id="KW-0812">Transmembrane</keyword>
<evidence type="ECO:0000313" key="8">
    <source>
        <dbReference type="EMBL" id="KAK3209186.1"/>
    </source>
</evidence>
<comment type="caution">
    <text evidence="8">The sequence shown here is derived from an EMBL/GenBank/DDBJ whole genome shotgun (WGS) entry which is preliminary data.</text>
</comment>
<dbReference type="PANTHER" id="PTHR31382">
    <property type="entry name" value="NA(+)/H(+) ANTIPORTER"/>
    <property type="match status" value="1"/>
</dbReference>
<evidence type="ECO:0000313" key="9">
    <source>
        <dbReference type="Proteomes" id="UP001280581"/>
    </source>
</evidence>
<dbReference type="Pfam" id="PF00999">
    <property type="entry name" value="Na_H_Exchanger"/>
    <property type="match status" value="1"/>
</dbReference>
<evidence type="ECO:0000256" key="1">
    <source>
        <dbReference type="ARBA" id="ARBA00004141"/>
    </source>
</evidence>
<feature type="transmembrane region" description="Helical" evidence="6">
    <location>
        <begin position="6"/>
        <end position="26"/>
    </location>
</feature>
<keyword evidence="3 6" id="KW-1133">Transmembrane helix</keyword>
<evidence type="ECO:0000259" key="7">
    <source>
        <dbReference type="Pfam" id="PF00999"/>
    </source>
</evidence>
<evidence type="ECO:0000256" key="6">
    <source>
        <dbReference type="SAM" id="Phobius"/>
    </source>
</evidence>
<dbReference type="EMBL" id="WVTA01000006">
    <property type="protein sequence ID" value="KAK3209186.1"/>
    <property type="molecule type" value="Genomic_DNA"/>
</dbReference>
<dbReference type="GO" id="GO:0036376">
    <property type="term" value="P:sodium ion export across plasma membrane"/>
    <property type="evidence" value="ECO:0007669"/>
    <property type="project" value="InterPro"/>
</dbReference>
<dbReference type="GO" id="GO:0015385">
    <property type="term" value="F:sodium:proton antiporter activity"/>
    <property type="evidence" value="ECO:0007669"/>
    <property type="project" value="InterPro"/>
</dbReference>
<dbReference type="GO" id="GO:0120029">
    <property type="term" value="P:proton export across plasma membrane"/>
    <property type="evidence" value="ECO:0007669"/>
    <property type="project" value="InterPro"/>
</dbReference>
<dbReference type="GO" id="GO:0042391">
    <property type="term" value="P:regulation of membrane potential"/>
    <property type="evidence" value="ECO:0007669"/>
    <property type="project" value="InterPro"/>
</dbReference>
<evidence type="ECO:0000256" key="3">
    <source>
        <dbReference type="ARBA" id="ARBA00022989"/>
    </source>
</evidence>
<feature type="transmembrane region" description="Helical" evidence="6">
    <location>
        <begin position="246"/>
        <end position="267"/>
    </location>
</feature>
<dbReference type="InterPro" id="IPR004712">
    <property type="entry name" value="Na+/H+_antiporter_fungi"/>
</dbReference>
<feature type="compositionally biased region" description="Acidic residues" evidence="5">
    <location>
        <begin position="450"/>
        <end position="463"/>
    </location>
</feature>
<feature type="transmembrane region" description="Helical" evidence="6">
    <location>
        <begin position="72"/>
        <end position="93"/>
    </location>
</feature>
<reference evidence="8 9" key="1">
    <citation type="submission" date="2021-02" db="EMBL/GenBank/DDBJ databases">
        <title>Genome assembly of Pseudopithomyces chartarum.</title>
        <authorList>
            <person name="Jauregui R."/>
            <person name="Singh J."/>
            <person name="Voisey C."/>
        </authorList>
    </citation>
    <scope>NUCLEOTIDE SEQUENCE [LARGE SCALE GENOMIC DNA]</scope>
    <source>
        <strain evidence="8 9">AGR01</strain>
    </source>
</reference>
<dbReference type="InterPro" id="IPR006153">
    <property type="entry name" value="Cation/H_exchanger_TM"/>
</dbReference>
<feature type="region of interest" description="Disordered" evidence="5">
    <location>
        <begin position="443"/>
        <end position="494"/>
    </location>
</feature>
<keyword evidence="4 6" id="KW-0472">Membrane</keyword>